<dbReference type="Proteomes" id="UP001221757">
    <property type="component" value="Unassembled WGS sequence"/>
</dbReference>
<feature type="compositionally biased region" description="Low complexity" evidence="1">
    <location>
        <begin position="188"/>
        <end position="205"/>
    </location>
</feature>
<feature type="region of interest" description="Disordered" evidence="1">
    <location>
        <begin position="223"/>
        <end position="255"/>
    </location>
</feature>
<feature type="region of interest" description="Disordered" evidence="1">
    <location>
        <begin position="187"/>
        <end position="208"/>
    </location>
</feature>
<comment type="caution">
    <text evidence="2">The sequence shown here is derived from an EMBL/GenBank/DDBJ whole genome shotgun (WGS) entry which is preliminary data.</text>
</comment>
<protein>
    <submittedName>
        <fullName evidence="2">Uncharacterized protein</fullName>
    </submittedName>
</protein>
<keyword evidence="3" id="KW-1185">Reference proteome</keyword>
<dbReference type="EMBL" id="JARKIE010000258">
    <property type="protein sequence ID" value="KAJ7660572.1"/>
    <property type="molecule type" value="Genomic_DNA"/>
</dbReference>
<proteinExistence type="predicted"/>
<evidence type="ECO:0000256" key="1">
    <source>
        <dbReference type="SAM" id="MobiDB-lite"/>
    </source>
</evidence>
<dbReference type="AlphaFoldDB" id="A0AAD7G6H1"/>
<reference evidence="2" key="1">
    <citation type="submission" date="2023-03" db="EMBL/GenBank/DDBJ databases">
        <title>Massive genome expansion in bonnet fungi (Mycena s.s.) driven by repeated elements and novel gene families across ecological guilds.</title>
        <authorList>
            <consortium name="Lawrence Berkeley National Laboratory"/>
            <person name="Harder C.B."/>
            <person name="Miyauchi S."/>
            <person name="Viragh M."/>
            <person name="Kuo A."/>
            <person name="Thoen E."/>
            <person name="Andreopoulos B."/>
            <person name="Lu D."/>
            <person name="Skrede I."/>
            <person name="Drula E."/>
            <person name="Henrissat B."/>
            <person name="Morin E."/>
            <person name="Kohler A."/>
            <person name="Barry K."/>
            <person name="LaButti K."/>
            <person name="Morin E."/>
            <person name="Salamov A."/>
            <person name="Lipzen A."/>
            <person name="Mereny Z."/>
            <person name="Hegedus B."/>
            <person name="Baldrian P."/>
            <person name="Stursova M."/>
            <person name="Weitz H."/>
            <person name="Taylor A."/>
            <person name="Grigoriev I.V."/>
            <person name="Nagy L.G."/>
            <person name="Martin F."/>
            <person name="Kauserud H."/>
        </authorList>
    </citation>
    <scope>NUCLEOTIDE SEQUENCE</scope>
    <source>
        <strain evidence="2">CBHHK067</strain>
    </source>
</reference>
<evidence type="ECO:0000313" key="3">
    <source>
        <dbReference type="Proteomes" id="UP001221757"/>
    </source>
</evidence>
<evidence type="ECO:0000313" key="2">
    <source>
        <dbReference type="EMBL" id="KAJ7660572.1"/>
    </source>
</evidence>
<sequence length="291" mass="31788">MEVHKTIVEFRGRVMQHMLERYRALPEITAQRGTADYQPSDTEDVKLLCSGSLFAMTPAHIELKVWAALFENLLDHARRWGTFFAELKRCYAEGSEFFTSWTTVANKPKTFLSKAASPPAGDNILFPETATISPSGGMIHFVPALAGAALGQQEPNIREGLYGGAGADARTLLAHMLVVRSAYISAKSPRPCSRSTPRSSPRRAPVTGVPSCIFASESQMTKSLRASGPRASVQADQEAREEPDFKFSPVPRRPTRGAKLNVRAMVLVPARVDGRKCGIVFKSGKGEGARR</sequence>
<gene>
    <name evidence="2" type="ORF">B0H17DRAFT_1337332</name>
</gene>
<name>A0AAD7G6H1_MYCRO</name>
<organism evidence="2 3">
    <name type="scientific">Mycena rosella</name>
    <name type="common">Pink bonnet</name>
    <name type="synonym">Agaricus rosellus</name>
    <dbReference type="NCBI Taxonomy" id="1033263"/>
    <lineage>
        <taxon>Eukaryota</taxon>
        <taxon>Fungi</taxon>
        <taxon>Dikarya</taxon>
        <taxon>Basidiomycota</taxon>
        <taxon>Agaricomycotina</taxon>
        <taxon>Agaricomycetes</taxon>
        <taxon>Agaricomycetidae</taxon>
        <taxon>Agaricales</taxon>
        <taxon>Marasmiineae</taxon>
        <taxon>Mycenaceae</taxon>
        <taxon>Mycena</taxon>
    </lineage>
</organism>
<accession>A0AAD7G6H1</accession>